<comment type="caution">
    <text evidence="2">The sequence shown here is derived from an EMBL/GenBank/DDBJ whole genome shotgun (WGS) entry which is preliminary data.</text>
</comment>
<feature type="region of interest" description="Disordered" evidence="1">
    <location>
        <begin position="347"/>
        <end position="398"/>
    </location>
</feature>
<sequence length="806" mass="89264">MVRPKLTAEQLEERKEKERLRSQQRRQAAAKERQARLFHEAGLTPTVRIIETEIAEPTHTANNTITNATPQLTREDTREDNNGCFKPTDITEESVDNQETATIDLSGQKQAQVKDSPAEQAQRYDLRTRKSPTPTDQSFALRPSSSSSAANNRVRPDCFNLPLRPIANPNGKPRHASSRAQISDEEEPHDELQQCQVPPASLGAPNASARRVQQCRARQRALRREQHVLDANQRPSQVRVVSFPHDEPPHAPFADISQPEPQEAIIGGEQGGHGGTTSDSNFDETLVESTILVAGDEVSSPRPRCEQGGTDVDDDPPDRAASASAEEAGEPNGALHDSLEREQGLFTSDDDSLSVPSANGSGTPSSDNVLNGAGEASSQLRNHPPERPTHSPSFLPLLSPTRTCLDEAVAAIVSSESTAGLEFIARQGIAYKRIFREAFSLICGCRQHSEQEQPSSAEGAFSIREMSQWFRTELGCVDDILRATSTSDQHHQDPSQARQWEKFLAAAPAPLSLSRSESPLQGAGLPQVERAWDIDSIWLGATSLQAIRPQNNSFRLSFLPPYMRSIASNQAIQPHGIDLGHTRHTYLGSFYAGGVPMDIFVFFPNTNDGEPVKPRRARQKRGVASPYTLSLERQKDLLDGAILPAVRSSLAGLHQQEIPPTFDIANAKSKSYQETPSTNQWRPEDLSRAIHLRYAIPGNRLGAFWRDFKARCDQLRISTTRGPAEFAYFQDPKLIFQVHDTKNVFAQPTLAQSLDLFVDSVQRSLDPNFLDFRSCWLDIGFRDMPGPYLNHEEGHGRPVTLLWKKS</sequence>
<organism evidence="2 3">
    <name type="scientific">Metarhizium anisopliae (strain ARSEF 549)</name>
    <dbReference type="NCBI Taxonomy" id="3151832"/>
    <lineage>
        <taxon>Eukaryota</taxon>
        <taxon>Fungi</taxon>
        <taxon>Dikarya</taxon>
        <taxon>Ascomycota</taxon>
        <taxon>Pezizomycotina</taxon>
        <taxon>Sordariomycetes</taxon>
        <taxon>Hypocreomycetidae</taxon>
        <taxon>Hypocreales</taxon>
        <taxon>Clavicipitaceae</taxon>
        <taxon>Metarhizium</taxon>
    </lineage>
</organism>
<keyword evidence="3" id="KW-1185">Reference proteome</keyword>
<feature type="non-terminal residue" evidence="2">
    <location>
        <position position="1"/>
    </location>
</feature>
<dbReference type="Proteomes" id="UP000031186">
    <property type="component" value="Unassembled WGS sequence"/>
</dbReference>
<accession>A0A0B4FSN3</accession>
<feature type="compositionally biased region" description="Basic and acidic residues" evidence="1">
    <location>
        <begin position="29"/>
        <end position="39"/>
    </location>
</feature>
<feature type="compositionally biased region" description="Polar residues" evidence="1">
    <location>
        <begin position="354"/>
        <end position="369"/>
    </location>
</feature>
<evidence type="ECO:0000256" key="1">
    <source>
        <dbReference type="SAM" id="MobiDB-lite"/>
    </source>
</evidence>
<gene>
    <name evidence="2" type="ORF">MAN_10809</name>
</gene>
<evidence type="ECO:0000313" key="3">
    <source>
        <dbReference type="Proteomes" id="UP000031186"/>
    </source>
</evidence>
<dbReference type="VEuPathDB" id="FungiDB:MAN_10809"/>
<dbReference type="EMBL" id="AZNF01000032">
    <property type="protein sequence ID" value="KID59254.1"/>
    <property type="molecule type" value="Genomic_DNA"/>
</dbReference>
<feature type="region of interest" description="Disordered" evidence="1">
    <location>
        <begin position="292"/>
        <end position="335"/>
    </location>
</feature>
<feature type="compositionally biased region" description="Polar residues" evidence="1">
    <location>
        <begin position="97"/>
        <end position="113"/>
    </location>
</feature>
<evidence type="ECO:0000313" key="2">
    <source>
        <dbReference type="EMBL" id="KID59254.1"/>
    </source>
</evidence>
<dbReference type="AlphaFoldDB" id="A0A0B4FSN3"/>
<proteinExistence type="predicted"/>
<name>A0A0B4FSN3_METAF</name>
<feature type="region of interest" description="Disordered" evidence="1">
    <location>
        <begin position="1"/>
        <end position="41"/>
    </location>
</feature>
<protein>
    <submittedName>
        <fullName evidence="2">Uncharacterized protein</fullName>
    </submittedName>
</protein>
<feature type="compositionally biased region" description="Basic and acidic residues" evidence="1">
    <location>
        <begin position="11"/>
        <end position="21"/>
    </location>
</feature>
<reference evidence="2 3" key="1">
    <citation type="journal article" date="2014" name="Proc. Natl. Acad. Sci. U.S.A.">
        <title>Trajectory and genomic determinants of fungal-pathogen speciation and host adaptation.</title>
        <authorList>
            <person name="Hu X."/>
            <person name="Xiao G."/>
            <person name="Zheng P."/>
            <person name="Shang Y."/>
            <person name="Su Y."/>
            <person name="Zhang X."/>
            <person name="Liu X."/>
            <person name="Zhan S."/>
            <person name="St Leger R.J."/>
            <person name="Wang C."/>
        </authorList>
    </citation>
    <scope>NUCLEOTIDE SEQUENCE [LARGE SCALE GENOMIC DNA]</scope>
    <source>
        <strain evidence="2 3">ARSEF 549</strain>
    </source>
</reference>
<feature type="compositionally biased region" description="Low complexity" evidence="1">
    <location>
        <begin position="58"/>
        <end position="69"/>
    </location>
</feature>
<feature type="region of interest" description="Disordered" evidence="1">
    <location>
        <begin position="58"/>
        <end position="207"/>
    </location>
</feature>
<dbReference type="HOGENOM" id="CLU_344543_0_0_1"/>